<evidence type="ECO:0000313" key="3">
    <source>
        <dbReference type="EMBL" id="MBF1128998.1"/>
    </source>
</evidence>
<sequence>MKIDLSGVSETLLVTLYMRAKDAKSNHPFLNDRKAAEIISCMNYDFSAFDRVWMSYYGVLARAKLMDREVRRFMADNPGCVVVSVGCGLDTRFDRVDDGQVRWYDLDVPEVIDLRKQFLAESERVTCISGSAFDPSWTEKVEREGRRLLILSEGVMMYWEEAEVQKFLSILAEGFDELEAHFDLLYKGLVHRSSRHDVLKRMQAEFKWGVTDGSEVVRLAPAWKQLDCINFTDEMRHMLPGWKKLLVPFFYLTNNRLGKYAYRKYTD</sequence>
<dbReference type="AlphaFoldDB" id="A0A930B9E8"/>
<dbReference type="PANTHER" id="PTHR43619:SF2">
    <property type="entry name" value="S-ADENOSYL-L-METHIONINE-DEPENDENT METHYLTRANSFERASES SUPERFAMILY PROTEIN"/>
    <property type="match status" value="1"/>
</dbReference>
<dbReference type="EMBL" id="JABZMK010000008">
    <property type="protein sequence ID" value="MBF1128998.1"/>
    <property type="molecule type" value="Genomic_DNA"/>
</dbReference>
<dbReference type="InterPro" id="IPR007213">
    <property type="entry name" value="Ppm1/Ppm2/Tcmp"/>
</dbReference>
<dbReference type="Proteomes" id="UP000757890">
    <property type="component" value="Unassembled WGS sequence"/>
</dbReference>
<comment type="caution">
    <text evidence="3">The sequence shown here is derived from an EMBL/GenBank/DDBJ whole genome shotgun (WGS) entry which is preliminary data.</text>
</comment>
<evidence type="ECO:0000313" key="4">
    <source>
        <dbReference type="Proteomes" id="UP000757890"/>
    </source>
</evidence>
<proteinExistence type="predicted"/>
<dbReference type="GO" id="GO:0032259">
    <property type="term" value="P:methylation"/>
    <property type="evidence" value="ECO:0007669"/>
    <property type="project" value="UniProtKB-KW"/>
</dbReference>
<dbReference type="InterPro" id="IPR016874">
    <property type="entry name" value="TcmP-like"/>
</dbReference>
<dbReference type="Pfam" id="PF04072">
    <property type="entry name" value="LCM"/>
    <property type="match status" value="1"/>
</dbReference>
<evidence type="ECO:0000256" key="1">
    <source>
        <dbReference type="ARBA" id="ARBA00022603"/>
    </source>
</evidence>
<dbReference type="InterPro" id="IPR029063">
    <property type="entry name" value="SAM-dependent_MTases_sf"/>
</dbReference>
<evidence type="ECO:0000256" key="2">
    <source>
        <dbReference type="ARBA" id="ARBA00022679"/>
    </source>
</evidence>
<keyword evidence="2" id="KW-0808">Transferase</keyword>
<name>A0A930B9E8_9FIRM</name>
<dbReference type="Gene3D" id="3.40.50.150">
    <property type="entry name" value="Vaccinia Virus protein VP39"/>
    <property type="match status" value="1"/>
</dbReference>
<reference evidence="3" key="1">
    <citation type="submission" date="2020-04" db="EMBL/GenBank/DDBJ databases">
        <title>Deep metagenomics examines the oral microbiome during advanced dental caries in children, revealing novel taxa and co-occurrences with host molecules.</title>
        <authorList>
            <person name="Baker J.L."/>
            <person name="Morton J.T."/>
            <person name="Dinis M."/>
            <person name="Alvarez R."/>
            <person name="Tran N.C."/>
            <person name="Knight R."/>
            <person name="Edlund A."/>
        </authorList>
    </citation>
    <scope>NUCLEOTIDE SEQUENCE</scope>
    <source>
        <strain evidence="3">JCVI_32_bin.14</strain>
    </source>
</reference>
<dbReference type="PANTHER" id="PTHR43619">
    <property type="entry name" value="S-ADENOSYL-L-METHIONINE-DEPENDENT METHYLTRANSFERASE YKTD-RELATED"/>
    <property type="match status" value="1"/>
</dbReference>
<dbReference type="GO" id="GO:0008168">
    <property type="term" value="F:methyltransferase activity"/>
    <property type="evidence" value="ECO:0007669"/>
    <property type="project" value="UniProtKB-KW"/>
</dbReference>
<protein>
    <submittedName>
        <fullName evidence="3">Class I SAM-dependent methyltransferase</fullName>
    </submittedName>
</protein>
<organism evidence="3 4">
    <name type="scientific">Dialister invisus</name>
    <dbReference type="NCBI Taxonomy" id="218538"/>
    <lineage>
        <taxon>Bacteria</taxon>
        <taxon>Bacillati</taxon>
        <taxon>Bacillota</taxon>
        <taxon>Negativicutes</taxon>
        <taxon>Veillonellales</taxon>
        <taxon>Veillonellaceae</taxon>
        <taxon>Dialister</taxon>
    </lineage>
</organism>
<dbReference type="SUPFAM" id="SSF53335">
    <property type="entry name" value="S-adenosyl-L-methionine-dependent methyltransferases"/>
    <property type="match status" value="1"/>
</dbReference>
<dbReference type="PIRSF" id="PIRSF028177">
    <property type="entry name" value="Polyketide_synth_Omtfrase_TcmP"/>
    <property type="match status" value="1"/>
</dbReference>
<accession>A0A930B9E8</accession>
<keyword evidence="1 3" id="KW-0489">Methyltransferase</keyword>
<gene>
    <name evidence="3" type="ORF">HXL70_03020</name>
</gene>